<protein>
    <submittedName>
        <fullName evidence="1">Uncharacterized protein</fullName>
    </submittedName>
</protein>
<proteinExistence type="predicted"/>
<organism evidence="1 2">
    <name type="scientific">Salix viminalis</name>
    <name type="common">Common osier</name>
    <name type="synonym">Basket willow</name>
    <dbReference type="NCBI Taxonomy" id="40686"/>
    <lineage>
        <taxon>Eukaryota</taxon>
        <taxon>Viridiplantae</taxon>
        <taxon>Streptophyta</taxon>
        <taxon>Embryophyta</taxon>
        <taxon>Tracheophyta</taxon>
        <taxon>Spermatophyta</taxon>
        <taxon>Magnoliopsida</taxon>
        <taxon>eudicotyledons</taxon>
        <taxon>Gunneridae</taxon>
        <taxon>Pentapetalae</taxon>
        <taxon>rosids</taxon>
        <taxon>fabids</taxon>
        <taxon>Malpighiales</taxon>
        <taxon>Salicaceae</taxon>
        <taxon>Saliceae</taxon>
        <taxon>Salix</taxon>
    </lineage>
</organism>
<gene>
    <name evidence="1" type="ORF">OIU85_022620</name>
</gene>
<accession>A0A9Q0Z813</accession>
<dbReference type="EMBL" id="JAPFFL010000005">
    <property type="protein sequence ID" value="KAJ6724722.1"/>
    <property type="molecule type" value="Genomic_DNA"/>
</dbReference>
<evidence type="ECO:0000313" key="1">
    <source>
        <dbReference type="EMBL" id="KAJ6724722.1"/>
    </source>
</evidence>
<sequence length="78" mass="8561">ASIVTNGLARNHRGMVSSFQVDGKGLRSYGKSWACKSTANNDRSAENKAASFVHGKGWRCRIRTLLIGVEYAFSLLGW</sequence>
<name>A0A9Q0Z813_SALVM</name>
<dbReference type="OrthoDB" id="10429490at2759"/>
<keyword evidence="2" id="KW-1185">Reference proteome</keyword>
<reference evidence="1" key="2">
    <citation type="journal article" date="2023" name="Int. J. Mol. Sci.">
        <title>De Novo Assembly and Annotation of 11 Diverse Shrub Willow (Salix) Genomes Reveals Novel Gene Organization in Sex-Linked Regions.</title>
        <authorList>
            <person name="Hyden B."/>
            <person name="Feng K."/>
            <person name="Yates T.B."/>
            <person name="Jawdy S."/>
            <person name="Cereghino C."/>
            <person name="Smart L.B."/>
            <person name="Muchero W."/>
        </authorList>
    </citation>
    <scope>NUCLEOTIDE SEQUENCE [LARGE SCALE GENOMIC DNA]</scope>
    <source>
        <tissue evidence="1">Shoot tip</tissue>
    </source>
</reference>
<dbReference type="Proteomes" id="UP001151529">
    <property type="component" value="Chromosome 11"/>
</dbReference>
<comment type="caution">
    <text evidence="1">The sequence shown here is derived from an EMBL/GenBank/DDBJ whole genome shotgun (WGS) entry which is preliminary data.</text>
</comment>
<evidence type="ECO:0000313" key="2">
    <source>
        <dbReference type="Proteomes" id="UP001151529"/>
    </source>
</evidence>
<reference evidence="1" key="1">
    <citation type="submission" date="2022-11" db="EMBL/GenBank/DDBJ databases">
        <authorList>
            <person name="Hyden B.L."/>
            <person name="Feng K."/>
            <person name="Yates T."/>
            <person name="Jawdy S."/>
            <person name="Smart L.B."/>
            <person name="Muchero W."/>
        </authorList>
    </citation>
    <scope>NUCLEOTIDE SEQUENCE</scope>
    <source>
        <tissue evidence="1">Shoot tip</tissue>
    </source>
</reference>
<feature type="non-terminal residue" evidence="1">
    <location>
        <position position="1"/>
    </location>
</feature>
<dbReference type="AlphaFoldDB" id="A0A9Q0Z813"/>